<evidence type="ECO:0000313" key="3">
    <source>
        <dbReference type="Proteomes" id="UP000298656"/>
    </source>
</evidence>
<protein>
    <submittedName>
        <fullName evidence="2">Uncharacterized protein</fullName>
    </submittedName>
</protein>
<gene>
    <name evidence="2" type="ORF">FAZ95_15990</name>
</gene>
<dbReference type="OrthoDB" id="9100059at2"/>
<dbReference type="KEGG" id="tvl:FAZ95_15990"/>
<feature type="chain" id="PRO_5020592436" evidence="1">
    <location>
        <begin position="25"/>
        <end position="154"/>
    </location>
</feature>
<evidence type="ECO:0000256" key="1">
    <source>
        <dbReference type="SAM" id="SignalP"/>
    </source>
</evidence>
<organism evidence="2 3">
    <name type="scientific">Trinickia violacea</name>
    <dbReference type="NCBI Taxonomy" id="2571746"/>
    <lineage>
        <taxon>Bacteria</taxon>
        <taxon>Pseudomonadati</taxon>
        <taxon>Pseudomonadota</taxon>
        <taxon>Betaproteobacteria</taxon>
        <taxon>Burkholderiales</taxon>
        <taxon>Burkholderiaceae</taxon>
        <taxon>Trinickia</taxon>
    </lineage>
</organism>
<dbReference type="Proteomes" id="UP000298656">
    <property type="component" value="Chromosome 1"/>
</dbReference>
<feature type="signal peptide" evidence="1">
    <location>
        <begin position="1"/>
        <end position="24"/>
    </location>
</feature>
<dbReference type="EMBL" id="CP040077">
    <property type="protein sequence ID" value="QCP51811.1"/>
    <property type="molecule type" value="Genomic_DNA"/>
</dbReference>
<accession>A0A4P8ITZ9</accession>
<dbReference type="AlphaFoldDB" id="A0A4P8ITZ9"/>
<proteinExistence type="predicted"/>
<name>A0A4P8ITZ9_9BURK</name>
<sequence length="154" mass="14825">MIPAFAGALLIGAVGIGAAGNANAQQNGNPGNIIVESTVTPRDAFNPVPKSADPVAVSATTFPATTFNPTMATVVSDLDLTDAHGSNGVSTAGMNGSEAGLQAVTKILSGTTTGKNVAVGANALPQQGVGVGGQISMSVTGALAPLGSVLGALK</sequence>
<keyword evidence="3" id="KW-1185">Reference proteome</keyword>
<evidence type="ECO:0000313" key="2">
    <source>
        <dbReference type="EMBL" id="QCP51811.1"/>
    </source>
</evidence>
<reference evidence="2 3" key="1">
    <citation type="submission" date="2019-05" db="EMBL/GenBank/DDBJ databases">
        <title>Burkholderia sp. DHOD12, isolated from subtropical forest soil.</title>
        <authorList>
            <person name="Gao Z.-H."/>
            <person name="Qiu L.-H."/>
        </authorList>
    </citation>
    <scope>NUCLEOTIDE SEQUENCE [LARGE SCALE GENOMIC DNA]</scope>
    <source>
        <strain evidence="2 3">DHOD12</strain>
    </source>
</reference>
<keyword evidence="1" id="KW-0732">Signal</keyword>